<dbReference type="EMBL" id="BMKR01000028">
    <property type="protein sequence ID" value="GGF99088.1"/>
    <property type="molecule type" value="Genomic_DNA"/>
</dbReference>
<proteinExistence type="predicted"/>
<keyword evidence="1" id="KW-0472">Membrane</keyword>
<keyword evidence="1" id="KW-1133">Transmembrane helix</keyword>
<protein>
    <submittedName>
        <fullName evidence="2">Uncharacterized protein</fullName>
    </submittedName>
</protein>
<organism evidence="2 3">
    <name type="scientific">Paenibacillus albidus</name>
    <dbReference type="NCBI Taxonomy" id="2041023"/>
    <lineage>
        <taxon>Bacteria</taxon>
        <taxon>Bacillati</taxon>
        <taxon>Bacillota</taxon>
        <taxon>Bacilli</taxon>
        <taxon>Bacillales</taxon>
        <taxon>Paenibacillaceae</taxon>
        <taxon>Paenibacillus</taxon>
    </lineage>
</organism>
<reference evidence="2" key="2">
    <citation type="submission" date="2020-09" db="EMBL/GenBank/DDBJ databases">
        <authorList>
            <person name="Sun Q."/>
            <person name="Zhou Y."/>
        </authorList>
    </citation>
    <scope>NUCLEOTIDE SEQUENCE</scope>
    <source>
        <strain evidence="2">CGMCC 1.16134</strain>
    </source>
</reference>
<feature type="transmembrane region" description="Helical" evidence="1">
    <location>
        <begin position="6"/>
        <end position="27"/>
    </location>
</feature>
<comment type="caution">
    <text evidence="2">The sequence shown here is derived from an EMBL/GenBank/DDBJ whole genome shotgun (WGS) entry which is preliminary data.</text>
</comment>
<evidence type="ECO:0000313" key="3">
    <source>
        <dbReference type="Proteomes" id="UP000637643"/>
    </source>
</evidence>
<evidence type="ECO:0000313" key="2">
    <source>
        <dbReference type="EMBL" id="GGF99088.1"/>
    </source>
</evidence>
<dbReference type="AlphaFoldDB" id="A0A917FT10"/>
<sequence length="73" mass="8541">MDHPVLYLVPAALIVVTLMLAVFHSALRRKLYGRIYQELKSKLGMNASYLKQTRINCSSRRFYYDFKRTLASL</sequence>
<keyword evidence="3" id="KW-1185">Reference proteome</keyword>
<dbReference type="Proteomes" id="UP000637643">
    <property type="component" value="Unassembled WGS sequence"/>
</dbReference>
<evidence type="ECO:0000256" key="1">
    <source>
        <dbReference type="SAM" id="Phobius"/>
    </source>
</evidence>
<reference evidence="2" key="1">
    <citation type="journal article" date="2014" name="Int. J. Syst. Evol. Microbiol.">
        <title>Complete genome sequence of Corynebacterium casei LMG S-19264T (=DSM 44701T), isolated from a smear-ripened cheese.</title>
        <authorList>
            <consortium name="US DOE Joint Genome Institute (JGI-PGF)"/>
            <person name="Walter F."/>
            <person name="Albersmeier A."/>
            <person name="Kalinowski J."/>
            <person name="Ruckert C."/>
        </authorList>
    </citation>
    <scope>NUCLEOTIDE SEQUENCE</scope>
    <source>
        <strain evidence="2">CGMCC 1.16134</strain>
    </source>
</reference>
<keyword evidence="1" id="KW-0812">Transmembrane</keyword>
<name>A0A917FT10_9BACL</name>
<gene>
    <name evidence="2" type="ORF">GCM10010912_49800</name>
</gene>
<accession>A0A917FT10</accession>